<sequence>MINSYNSIIKLIYRLLSVKGIGNVQANRLLHSISGEGNINLSEEQILAYLSETQGREFMDSSIDLSLLDNNVKFISILDDTYPIELERGLSVRMPPVLAYRGNLDLLLMKKIAFSGSRQVSEKGMDITRDIIEQLFDSDICVVSGYAAGVDFIAHSYSLRNNGYTIIVLPEGINGFRIRKELCADWNWNRTLVISEFLPNAKWTVGRAMQRNKTLIGLSDISIVIEAGVRGGSFDAGIATLEQGKYLFVPQYSIPPESALGNRILIDRGAFPLRKNRFTNKVNLTLLKKLLNTRNKYSLFED</sequence>
<dbReference type="PANTHER" id="PTHR43022">
    <property type="entry name" value="PROTEIN SMF"/>
    <property type="match status" value="1"/>
</dbReference>
<dbReference type="HOGENOM" id="CLU_075542_0_0_10"/>
<dbReference type="SUPFAM" id="SSF102405">
    <property type="entry name" value="MCP/YpsA-like"/>
    <property type="match status" value="1"/>
</dbReference>
<evidence type="ECO:0000259" key="2">
    <source>
        <dbReference type="Pfam" id="PF02481"/>
    </source>
</evidence>
<dbReference type="InterPro" id="IPR003488">
    <property type="entry name" value="DprA"/>
</dbReference>
<feature type="domain" description="Smf/DprA SLOG" evidence="2">
    <location>
        <begin position="73"/>
        <end position="274"/>
    </location>
</feature>
<accession>V8CMX6</accession>
<dbReference type="AlphaFoldDB" id="V8CMX6"/>
<protein>
    <submittedName>
        <fullName evidence="3">DNA protecting protein DprA</fullName>
    </submittedName>
</protein>
<comment type="caution">
    <text evidence="3">The sequence shown here is derived from an EMBL/GenBank/DDBJ whole genome shotgun (WGS) entry which is preliminary data.</text>
</comment>
<dbReference type="InterPro" id="IPR057666">
    <property type="entry name" value="DrpA_SLOG"/>
</dbReference>
<dbReference type="Pfam" id="PF02481">
    <property type="entry name" value="DNA_processg_A"/>
    <property type="match status" value="1"/>
</dbReference>
<dbReference type="Proteomes" id="UP000018727">
    <property type="component" value="Unassembled WGS sequence"/>
</dbReference>
<dbReference type="OrthoDB" id="9785707at2"/>
<keyword evidence="4" id="KW-1185">Reference proteome</keyword>
<dbReference type="GO" id="GO:0009294">
    <property type="term" value="P:DNA-mediated transformation"/>
    <property type="evidence" value="ECO:0007669"/>
    <property type="project" value="InterPro"/>
</dbReference>
<dbReference type="PANTHER" id="PTHR43022:SF1">
    <property type="entry name" value="PROTEIN SMF"/>
    <property type="match status" value="1"/>
</dbReference>
<evidence type="ECO:0000313" key="4">
    <source>
        <dbReference type="Proteomes" id="UP000018727"/>
    </source>
</evidence>
<dbReference type="Gene3D" id="3.40.50.450">
    <property type="match status" value="1"/>
</dbReference>
<evidence type="ECO:0000256" key="1">
    <source>
        <dbReference type="ARBA" id="ARBA00006525"/>
    </source>
</evidence>
<comment type="similarity">
    <text evidence="1">Belongs to the DprA/Smf family.</text>
</comment>
<dbReference type="RefSeq" id="WP_023925586.1">
    <property type="nucleotide sequence ID" value="NZ_KI669450.1"/>
</dbReference>
<reference evidence="3 4" key="1">
    <citation type="submission" date="2013-10" db="EMBL/GenBank/DDBJ databases">
        <title>The Genome Sequence of Prevotella nigrescens CC14M.</title>
        <authorList>
            <consortium name="The Broad Institute Genomics Platform"/>
            <person name="Earl A."/>
            <person name="Allen-Vercoe E."/>
            <person name="Daigneault M."/>
            <person name="Young S.K."/>
            <person name="Zeng Q."/>
            <person name="Gargeya S."/>
            <person name="Fitzgerald M."/>
            <person name="Abouelleil A."/>
            <person name="Alvarado L."/>
            <person name="Chapman S.B."/>
            <person name="Gainer-Dewar J."/>
            <person name="Goldberg J."/>
            <person name="Griggs A."/>
            <person name="Gujja S."/>
            <person name="Hansen M."/>
            <person name="Howarth C."/>
            <person name="Imamovic A."/>
            <person name="Ireland A."/>
            <person name="Larimer J."/>
            <person name="McCowan C."/>
            <person name="Murphy C."/>
            <person name="Pearson M."/>
            <person name="Poon T.W."/>
            <person name="Priest M."/>
            <person name="Roberts A."/>
            <person name="Saif S."/>
            <person name="Shea T."/>
            <person name="Sykes S."/>
            <person name="Wortman J."/>
            <person name="Nusbaum C."/>
            <person name="Birren B."/>
        </authorList>
    </citation>
    <scope>NUCLEOTIDE SEQUENCE [LARGE SCALE GENOMIC DNA]</scope>
    <source>
        <strain evidence="3 4">CC14M</strain>
    </source>
</reference>
<proteinExistence type="inferred from homology"/>
<gene>
    <name evidence="3" type="ORF">HMPREF1173_01215</name>
</gene>
<evidence type="ECO:0000313" key="3">
    <source>
        <dbReference type="EMBL" id="ETD28723.1"/>
    </source>
</evidence>
<organism evidence="3 4">
    <name type="scientific">Prevotella nigrescens CC14M</name>
    <dbReference type="NCBI Taxonomy" id="1073366"/>
    <lineage>
        <taxon>Bacteria</taxon>
        <taxon>Pseudomonadati</taxon>
        <taxon>Bacteroidota</taxon>
        <taxon>Bacteroidia</taxon>
        <taxon>Bacteroidales</taxon>
        <taxon>Prevotellaceae</taxon>
        <taxon>Prevotella</taxon>
    </lineage>
</organism>
<dbReference type="PATRIC" id="fig|1073366.3.peg.1273"/>
<dbReference type="EMBL" id="AZJH01000018">
    <property type="protein sequence ID" value="ETD28723.1"/>
    <property type="molecule type" value="Genomic_DNA"/>
</dbReference>
<name>V8CMX6_9BACT</name>